<sequence length="292" mass="31862">MTASHPELDWAVPAATPAMSLAGGTLRFERGERVFEDLTPGLKLVLVLEGELRYRVPGAPAAQVSGPLLHLSLCRDPLRMEHEFGARRSLRFVSLRTSLDHLRDSLSLEPADIVRLLRAPCHDDSYAEANLRLAPPLQALGRQMLACPMQGALKRMYLSAKALELTALALGALQPAQAAPPPPGLSRADTERLHHARDLLLADLQHPPTLPELARRAGVNVNKLTTGFRRVFGCSVYAFVREQRMAQAHALLAAGEMSVSQAAYACGYTDSHFTKAFQRRYGVLPSALVPGR</sequence>
<accession>A0A9X3KZ98</accession>
<gene>
    <name evidence="5" type="ORF">O9570_09040</name>
</gene>
<dbReference type="GO" id="GO:0003700">
    <property type="term" value="F:DNA-binding transcription factor activity"/>
    <property type="evidence" value="ECO:0007669"/>
    <property type="project" value="InterPro"/>
</dbReference>
<dbReference type="InterPro" id="IPR018060">
    <property type="entry name" value="HTH_AraC"/>
</dbReference>
<comment type="caution">
    <text evidence="5">The sequence shown here is derived from an EMBL/GenBank/DDBJ whole genome shotgun (WGS) entry which is preliminary data.</text>
</comment>
<reference evidence="5" key="1">
    <citation type="submission" date="2022-12" db="EMBL/GenBank/DDBJ databases">
        <authorList>
            <person name="Voronina O.L."/>
            <person name="Kunda M.S."/>
            <person name="Ryzhova N."/>
            <person name="Aksenova E.I."/>
        </authorList>
    </citation>
    <scope>NUCLEOTIDE SEQUENCE</scope>
    <source>
        <strain evidence="5">SCCH136:Ach223948</strain>
    </source>
</reference>
<dbReference type="EMBL" id="JAPZVI010000005">
    <property type="protein sequence ID" value="MCZ8401588.1"/>
    <property type="molecule type" value="Genomic_DNA"/>
</dbReference>
<evidence type="ECO:0000256" key="1">
    <source>
        <dbReference type="ARBA" id="ARBA00023015"/>
    </source>
</evidence>
<evidence type="ECO:0000256" key="2">
    <source>
        <dbReference type="ARBA" id="ARBA00023125"/>
    </source>
</evidence>
<organism evidence="5 6">
    <name type="scientific">Alcaligenes xylosoxydans xylosoxydans</name>
    <name type="common">Achromobacter xylosoxidans</name>
    <dbReference type="NCBI Taxonomy" id="85698"/>
    <lineage>
        <taxon>Bacteria</taxon>
        <taxon>Pseudomonadati</taxon>
        <taxon>Pseudomonadota</taxon>
        <taxon>Betaproteobacteria</taxon>
        <taxon>Burkholderiales</taxon>
        <taxon>Alcaligenaceae</taxon>
        <taxon>Achromobacter</taxon>
    </lineage>
</organism>
<dbReference type="PANTHER" id="PTHR47893">
    <property type="entry name" value="REGULATORY PROTEIN PCHR"/>
    <property type="match status" value="1"/>
</dbReference>
<dbReference type="InterPro" id="IPR053142">
    <property type="entry name" value="PchR_regulatory_protein"/>
</dbReference>
<dbReference type="PROSITE" id="PS00041">
    <property type="entry name" value="HTH_ARAC_FAMILY_1"/>
    <property type="match status" value="1"/>
</dbReference>
<proteinExistence type="predicted"/>
<dbReference type="AlphaFoldDB" id="A0A9X3KZ98"/>
<keyword evidence="3" id="KW-0804">Transcription</keyword>
<dbReference type="SMART" id="SM00342">
    <property type="entry name" value="HTH_ARAC"/>
    <property type="match status" value="1"/>
</dbReference>
<feature type="domain" description="HTH araC/xylS-type" evidence="4">
    <location>
        <begin position="194"/>
        <end position="291"/>
    </location>
</feature>
<evidence type="ECO:0000259" key="4">
    <source>
        <dbReference type="PROSITE" id="PS01124"/>
    </source>
</evidence>
<evidence type="ECO:0000313" key="6">
    <source>
        <dbReference type="Proteomes" id="UP001141992"/>
    </source>
</evidence>
<dbReference type="SUPFAM" id="SSF46689">
    <property type="entry name" value="Homeodomain-like"/>
    <property type="match status" value="2"/>
</dbReference>
<dbReference type="PANTHER" id="PTHR47893:SF1">
    <property type="entry name" value="REGULATORY PROTEIN PCHR"/>
    <property type="match status" value="1"/>
</dbReference>
<dbReference type="RefSeq" id="WP_236724920.1">
    <property type="nucleotide sequence ID" value="NZ_CYTI01000001.1"/>
</dbReference>
<name>A0A9X3KZ98_ALCXX</name>
<dbReference type="Pfam" id="PF12833">
    <property type="entry name" value="HTH_18"/>
    <property type="match status" value="1"/>
</dbReference>
<dbReference type="InterPro" id="IPR018062">
    <property type="entry name" value="HTH_AraC-typ_CS"/>
</dbReference>
<keyword evidence="1" id="KW-0805">Transcription regulation</keyword>
<keyword evidence="2" id="KW-0238">DNA-binding</keyword>
<protein>
    <submittedName>
        <fullName evidence="5">AraC family transcriptional regulator</fullName>
    </submittedName>
</protein>
<evidence type="ECO:0000256" key="3">
    <source>
        <dbReference type="ARBA" id="ARBA00023163"/>
    </source>
</evidence>
<dbReference type="PROSITE" id="PS01124">
    <property type="entry name" value="HTH_ARAC_FAMILY_2"/>
    <property type="match status" value="1"/>
</dbReference>
<dbReference type="Proteomes" id="UP001141992">
    <property type="component" value="Unassembled WGS sequence"/>
</dbReference>
<dbReference type="Gene3D" id="1.10.10.60">
    <property type="entry name" value="Homeodomain-like"/>
    <property type="match status" value="2"/>
</dbReference>
<evidence type="ECO:0000313" key="5">
    <source>
        <dbReference type="EMBL" id="MCZ8401588.1"/>
    </source>
</evidence>
<dbReference type="GO" id="GO:0043565">
    <property type="term" value="F:sequence-specific DNA binding"/>
    <property type="evidence" value="ECO:0007669"/>
    <property type="project" value="InterPro"/>
</dbReference>
<dbReference type="InterPro" id="IPR009057">
    <property type="entry name" value="Homeodomain-like_sf"/>
</dbReference>